<evidence type="ECO:0000313" key="2">
    <source>
        <dbReference type="EMBL" id="MDU0339677.1"/>
    </source>
</evidence>
<organism evidence="2 3">
    <name type="scientific">Bosea rubneri</name>
    <dbReference type="NCBI Taxonomy" id="3075434"/>
    <lineage>
        <taxon>Bacteria</taxon>
        <taxon>Pseudomonadati</taxon>
        <taxon>Pseudomonadota</taxon>
        <taxon>Alphaproteobacteria</taxon>
        <taxon>Hyphomicrobiales</taxon>
        <taxon>Boseaceae</taxon>
        <taxon>Bosea</taxon>
    </lineage>
</organism>
<dbReference type="Gene3D" id="3.40.50.1820">
    <property type="entry name" value="alpha/beta hydrolase"/>
    <property type="match status" value="2"/>
</dbReference>
<sequence>MRLAFALVLSLSAAVLAGPAHAQSGFYTAPPDEIAAGKPGSLIRSEPLPGAPGNARAYRILYRSVGLDGKPIAVSGVAVVPAGTAPRGGRPVVAWAHPTTGVQPQCAPSLSGGVFETIQGLRAMLARGYIVTATDYPGLGTPGPHPYLVGASAGRSVVDSVRAVQQLPDAAASRSFAVWGHSQGGHAALFTGLLARSLAPELKLVGVAAAAPATELGTLLADDIDTDGGRNLTAMTLWSWSRVYGAPMAQIVNEQAVPIVNDLAADCVESLRDVVLRLWPTRQLERRFLTDQNFGTREPWRTLLARNSPGVTPRGVSVYIAQGTSDTLVRPQVTRAYAQTLCRAGRAVQFDALQGIGHLPAAIDSAATAVAWMDQRFRGEPAPNNCASLN</sequence>
<dbReference type="GO" id="GO:0016787">
    <property type="term" value="F:hydrolase activity"/>
    <property type="evidence" value="ECO:0007669"/>
    <property type="project" value="UniProtKB-KW"/>
</dbReference>
<accession>A0ABU3S4J5</accession>
<name>A0ABU3S4J5_9HYPH</name>
<dbReference type="Pfam" id="PF03583">
    <property type="entry name" value="LIP"/>
    <property type="match status" value="1"/>
</dbReference>
<dbReference type="PIRSF" id="PIRSF029171">
    <property type="entry name" value="Esterase_LipA"/>
    <property type="match status" value="1"/>
</dbReference>
<evidence type="ECO:0000313" key="3">
    <source>
        <dbReference type="Proteomes" id="UP001254257"/>
    </source>
</evidence>
<dbReference type="InterPro" id="IPR029058">
    <property type="entry name" value="AB_hydrolase_fold"/>
</dbReference>
<dbReference type="PANTHER" id="PTHR34853:SF1">
    <property type="entry name" value="LIPASE 5"/>
    <property type="match status" value="1"/>
</dbReference>
<keyword evidence="3" id="KW-1185">Reference proteome</keyword>
<dbReference type="Proteomes" id="UP001254257">
    <property type="component" value="Unassembled WGS sequence"/>
</dbReference>
<gene>
    <name evidence="2" type="ORF">RKE40_07285</name>
</gene>
<dbReference type="SUPFAM" id="SSF53474">
    <property type="entry name" value="alpha/beta-Hydrolases"/>
    <property type="match status" value="1"/>
</dbReference>
<keyword evidence="1" id="KW-0732">Signal</keyword>
<dbReference type="InterPro" id="IPR005152">
    <property type="entry name" value="Lipase_secreted"/>
</dbReference>
<reference evidence="2 3" key="1">
    <citation type="submission" date="2023-09" db="EMBL/GenBank/DDBJ databases">
        <title>Whole genome shotgun sequencing (WGS) of Bosea sp. ZW T0_25, isolated from stored onions (Allium cepa).</title>
        <authorList>
            <person name="Stoll D.A."/>
            <person name="Huch M."/>
        </authorList>
    </citation>
    <scope>NUCLEOTIDE SEQUENCE [LARGE SCALE GENOMIC DNA]</scope>
    <source>
        <strain evidence="2 3">ZW T0_25</strain>
    </source>
</reference>
<comment type="caution">
    <text evidence="2">The sequence shown here is derived from an EMBL/GenBank/DDBJ whole genome shotgun (WGS) entry which is preliminary data.</text>
</comment>
<dbReference type="RefSeq" id="WP_316017570.1">
    <property type="nucleotide sequence ID" value="NZ_JAWDID010000007.1"/>
</dbReference>
<dbReference type="EMBL" id="JAWDID010000007">
    <property type="protein sequence ID" value="MDU0339677.1"/>
    <property type="molecule type" value="Genomic_DNA"/>
</dbReference>
<protein>
    <submittedName>
        <fullName evidence="2">Alpha/beta fold hydrolase</fullName>
    </submittedName>
</protein>
<feature type="chain" id="PRO_5046000505" evidence="1">
    <location>
        <begin position="23"/>
        <end position="390"/>
    </location>
</feature>
<feature type="signal peptide" evidence="1">
    <location>
        <begin position="1"/>
        <end position="22"/>
    </location>
</feature>
<evidence type="ECO:0000256" key="1">
    <source>
        <dbReference type="SAM" id="SignalP"/>
    </source>
</evidence>
<dbReference type="PANTHER" id="PTHR34853">
    <property type="match status" value="1"/>
</dbReference>
<keyword evidence="2" id="KW-0378">Hydrolase</keyword>
<proteinExistence type="predicted"/>